<protein>
    <recommendedName>
        <fullName evidence="2">Inner membrane protein YgaP-like transmembrane domain-containing protein</fullName>
    </recommendedName>
</protein>
<reference evidence="3 4" key="1">
    <citation type="submission" date="2015-05" db="EMBL/GenBank/DDBJ databases">
        <title>Complete genome sequence of a sulfur-oxidizing gammaproteobacterium strain HA5.</title>
        <authorList>
            <person name="Miura A."/>
            <person name="Kojima H."/>
            <person name="Fukui M."/>
        </authorList>
    </citation>
    <scope>NUCLEOTIDE SEQUENCE [LARGE SCALE GENOMIC DNA]</scope>
    <source>
        <strain evidence="3 4">HA5</strain>
    </source>
</reference>
<dbReference type="Pfam" id="PF11127">
    <property type="entry name" value="YgaP-like_TM"/>
    <property type="match status" value="1"/>
</dbReference>
<keyword evidence="1" id="KW-0812">Transmembrane</keyword>
<organism evidence="3 4">
    <name type="scientific">Sulfuricaulis limicola</name>
    <dbReference type="NCBI Taxonomy" id="1620215"/>
    <lineage>
        <taxon>Bacteria</taxon>
        <taxon>Pseudomonadati</taxon>
        <taxon>Pseudomonadota</taxon>
        <taxon>Gammaproteobacteria</taxon>
        <taxon>Acidiferrobacterales</taxon>
        <taxon>Acidiferrobacteraceae</taxon>
        <taxon>Sulfuricaulis</taxon>
    </lineage>
</organism>
<dbReference type="InterPro" id="IPR021309">
    <property type="entry name" value="YgaP-like_TM"/>
</dbReference>
<keyword evidence="4" id="KW-1185">Reference proteome</keyword>
<evidence type="ECO:0000313" key="3">
    <source>
        <dbReference type="EMBL" id="BAV32551.1"/>
    </source>
</evidence>
<name>A0A1B4XCM4_9GAMM</name>
<proteinExistence type="predicted"/>
<dbReference type="OrthoDB" id="9804804at2"/>
<keyword evidence="1" id="KW-0472">Membrane</keyword>
<feature type="domain" description="Inner membrane protein YgaP-like transmembrane" evidence="2">
    <location>
        <begin position="1"/>
        <end position="65"/>
    </location>
</feature>
<dbReference type="InParanoid" id="A0A1B4XCM4"/>
<dbReference type="EMBL" id="AP014879">
    <property type="protein sequence ID" value="BAV32551.1"/>
    <property type="molecule type" value="Genomic_DNA"/>
</dbReference>
<gene>
    <name evidence="3" type="ORF">SCL_0229</name>
</gene>
<feature type="transmembrane region" description="Helical" evidence="1">
    <location>
        <begin position="34"/>
        <end position="57"/>
    </location>
</feature>
<dbReference type="AlphaFoldDB" id="A0A1B4XCM4"/>
<feature type="transmembrane region" description="Helical" evidence="1">
    <location>
        <begin position="12"/>
        <end position="28"/>
    </location>
</feature>
<dbReference type="RefSeq" id="WP_096359225.1">
    <property type="nucleotide sequence ID" value="NZ_AP014879.1"/>
</dbReference>
<sequence>MQCNVGHPVDKTLRVLIGIGLLSLLYFLEGNLRWLGLIGIIPILTVVFGWCPGWALLGINTCKTK</sequence>
<evidence type="ECO:0000313" key="4">
    <source>
        <dbReference type="Proteomes" id="UP000243180"/>
    </source>
</evidence>
<accession>A0A1B4XCM4</accession>
<dbReference type="Proteomes" id="UP000243180">
    <property type="component" value="Chromosome"/>
</dbReference>
<keyword evidence="1" id="KW-1133">Transmembrane helix</keyword>
<evidence type="ECO:0000259" key="2">
    <source>
        <dbReference type="Pfam" id="PF11127"/>
    </source>
</evidence>
<evidence type="ECO:0000256" key="1">
    <source>
        <dbReference type="SAM" id="Phobius"/>
    </source>
</evidence>
<dbReference type="KEGG" id="slim:SCL_0229"/>